<evidence type="ECO:0000313" key="2">
    <source>
        <dbReference type="EMBL" id="ERK38485.1"/>
    </source>
</evidence>
<feature type="transmembrane region" description="Helical" evidence="1">
    <location>
        <begin position="193"/>
        <end position="213"/>
    </location>
</feature>
<evidence type="ECO:0000313" key="3">
    <source>
        <dbReference type="Proteomes" id="UP000016648"/>
    </source>
</evidence>
<dbReference type="Proteomes" id="UP000016648">
    <property type="component" value="Unassembled WGS sequence"/>
</dbReference>
<keyword evidence="3" id="KW-1185">Reference proteome</keyword>
<evidence type="ECO:0000256" key="1">
    <source>
        <dbReference type="SAM" id="Phobius"/>
    </source>
</evidence>
<accession>U2NK84</accession>
<reference evidence="2 3" key="1">
    <citation type="submission" date="2013-08" db="EMBL/GenBank/DDBJ databases">
        <authorList>
            <person name="Durkin A.S."/>
            <person name="Haft D.R."/>
            <person name="McCorrison J."/>
            <person name="Torralba M."/>
            <person name="Gillis M."/>
            <person name="Haft D.H."/>
            <person name="Methe B."/>
            <person name="Sutton G."/>
            <person name="Nelson K.E."/>
        </authorList>
    </citation>
    <scope>NUCLEOTIDE SEQUENCE [LARGE SCALE GENOMIC DNA]</scope>
    <source>
        <strain evidence="2 3">F0067</strain>
    </source>
</reference>
<feature type="transmembrane region" description="Helical" evidence="1">
    <location>
        <begin position="63"/>
        <end position="85"/>
    </location>
</feature>
<feature type="transmembrane region" description="Helical" evidence="1">
    <location>
        <begin position="149"/>
        <end position="172"/>
    </location>
</feature>
<keyword evidence="1" id="KW-0472">Membrane</keyword>
<organism evidence="2 3">
    <name type="scientific">Segatella baroniae F0067</name>
    <dbReference type="NCBI Taxonomy" id="1115809"/>
    <lineage>
        <taxon>Bacteria</taxon>
        <taxon>Pseudomonadati</taxon>
        <taxon>Bacteroidota</taxon>
        <taxon>Bacteroidia</taxon>
        <taxon>Bacteroidales</taxon>
        <taxon>Prevotellaceae</taxon>
        <taxon>Segatella</taxon>
    </lineage>
</organism>
<name>U2NK84_9BACT</name>
<comment type="caution">
    <text evidence="2">The sequence shown here is derived from an EMBL/GenBank/DDBJ whole genome shotgun (WGS) entry which is preliminary data.</text>
</comment>
<proteinExistence type="predicted"/>
<dbReference type="EMBL" id="AWEY01000038">
    <property type="protein sequence ID" value="ERK38485.1"/>
    <property type="molecule type" value="Genomic_DNA"/>
</dbReference>
<feature type="transmembrane region" description="Helical" evidence="1">
    <location>
        <begin position="246"/>
        <end position="273"/>
    </location>
</feature>
<feature type="transmembrane region" description="Helical" evidence="1">
    <location>
        <begin position="32"/>
        <end position="51"/>
    </location>
</feature>
<dbReference type="AlphaFoldDB" id="U2NK84"/>
<gene>
    <name evidence="2" type="ORF">HMPREF9135_1420</name>
</gene>
<dbReference type="RefSeq" id="WP_021590476.1">
    <property type="nucleotide sequence ID" value="NZ_AWEY01000038.1"/>
</dbReference>
<sequence>MDIEFKNKGVRGCIGSACSLLSNNKRLIFRKTYPAALLGAFFAAVLAHLLLPNPDAIRQAAAHPLLLPVLTLACLAAFAITETGFIGRLSGCITGDYKQACKRSFIFPVIVFGLFLAVYGGNQLLTPAFSPLAKSHPILTLSLLELFKTLLLILLIVFLLPLVYSATKYLFVPEARASQVFTAYYKEGFHHKGFILLTLFVLLLIMIPTWIVLLMPGFILALEQVTNAQGQLIGDPDGLPSCFGCLLVAVLTVLFFLAQYVLSLFFYSTYFIYLSIKNRIDEKAKNTIYRP</sequence>
<protein>
    <submittedName>
        <fullName evidence="2">Uncharacterized protein</fullName>
    </submittedName>
</protein>
<feature type="transmembrane region" description="Helical" evidence="1">
    <location>
        <begin position="105"/>
        <end position="129"/>
    </location>
</feature>
<dbReference type="PATRIC" id="fig|1115809.3.peg.2192"/>
<keyword evidence="1" id="KW-0812">Transmembrane</keyword>
<keyword evidence="1" id="KW-1133">Transmembrane helix</keyword>